<organism evidence="2 3">
    <name type="scientific">Actinosynnema pretiosum</name>
    <dbReference type="NCBI Taxonomy" id="42197"/>
    <lineage>
        <taxon>Bacteria</taxon>
        <taxon>Bacillati</taxon>
        <taxon>Actinomycetota</taxon>
        <taxon>Actinomycetes</taxon>
        <taxon>Pseudonocardiales</taxon>
        <taxon>Pseudonocardiaceae</taxon>
        <taxon>Actinosynnema</taxon>
    </lineage>
</organism>
<dbReference type="AlphaFoldDB" id="A0A290Z935"/>
<name>A0A290Z935_9PSEU</name>
<feature type="compositionally biased region" description="Low complexity" evidence="1">
    <location>
        <begin position="22"/>
        <end position="44"/>
    </location>
</feature>
<dbReference type="EMBL" id="CP023445">
    <property type="protein sequence ID" value="ATE55483.1"/>
    <property type="molecule type" value="Genomic_DNA"/>
</dbReference>
<gene>
    <name evidence="2" type="ORF">CNX65_21155</name>
</gene>
<evidence type="ECO:0000313" key="2">
    <source>
        <dbReference type="EMBL" id="ATE55483.1"/>
    </source>
</evidence>
<keyword evidence="3" id="KW-1185">Reference proteome</keyword>
<reference evidence="2" key="1">
    <citation type="submission" date="2017-09" db="EMBL/GenBank/DDBJ databases">
        <title>Complete Genome Sequence of ansamitocin-producing Bacterium Actinosynnema pretiosum X47.</title>
        <authorList>
            <person name="Cao G."/>
            <person name="Zong G."/>
            <person name="Zhong C."/>
            <person name="Fu J."/>
        </authorList>
    </citation>
    <scope>NUCLEOTIDE SEQUENCE [LARGE SCALE GENOMIC DNA]</scope>
    <source>
        <strain evidence="2">X47</strain>
    </source>
</reference>
<proteinExistence type="predicted"/>
<protein>
    <submittedName>
        <fullName evidence="2">Uncharacterized protein</fullName>
    </submittedName>
</protein>
<feature type="region of interest" description="Disordered" evidence="1">
    <location>
        <begin position="1"/>
        <end position="138"/>
    </location>
</feature>
<evidence type="ECO:0000313" key="3">
    <source>
        <dbReference type="Proteomes" id="UP000218505"/>
    </source>
</evidence>
<feature type="compositionally biased region" description="Polar residues" evidence="1">
    <location>
        <begin position="98"/>
        <end position="114"/>
    </location>
</feature>
<sequence>MHVLAAGGEPVRVAAHDRHAGRCSASASSRARPRSGSAARSTRSPIERTSATPEPRSPSRLSTTSIHALSPWLTPGPPMPSSTRSSPHRRTETTTSPALTSMPTAALRPSTTPLPRSPVRPIVPHRAARTATTFEHPP</sequence>
<dbReference type="KEGG" id="apre:CNX65_21155"/>
<accession>A0A290Z935</accession>
<evidence type="ECO:0000256" key="1">
    <source>
        <dbReference type="SAM" id="MobiDB-lite"/>
    </source>
</evidence>
<dbReference type="Proteomes" id="UP000218505">
    <property type="component" value="Chromosome"/>
</dbReference>